<reference evidence="1 2" key="1">
    <citation type="journal article" date="2020" name="Cell">
        <title>Large-Scale Comparative Analyses of Tick Genomes Elucidate Their Genetic Diversity and Vector Capacities.</title>
        <authorList>
            <consortium name="Tick Genome and Microbiome Consortium (TIGMIC)"/>
            <person name="Jia N."/>
            <person name="Wang J."/>
            <person name="Shi W."/>
            <person name="Du L."/>
            <person name="Sun Y."/>
            <person name="Zhan W."/>
            <person name="Jiang J.F."/>
            <person name="Wang Q."/>
            <person name="Zhang B."/>
            <person name="Ji P."/>
            <person name="Bell-Sakyi L."/>
            <person name="Cui X.M."/>
            <person name="Yuan T.T."/>
            <person name="Jiang B.G."/>
            <person name="Yang W.F."/>
            <person name="Lam T.T."/>
            <person name="Chang Q.C."/>
            <person name="Ding S.J."/>
            <person name="Wang X.J."/>
            <person name="Zhu J.G."/>
            <person name="Ruan X.D."/>
            <person name="Zhao L."/>
            <person name="Wei J.T."/>
            <person name="Ye R.Z."/>
            <person name="Que T.C."/>
            <person name="Du C.H."/>
            <person name="Zhou Y.H."/>
            <person name="Cheng J.X."/>
            <person name="Dai P.F."/>
            <person name="Guo W.B."/>
            <person name="Han X.H."/>
            <person name="Huang E.J."/>
            <person name="Li L.F."/>
            <person name="Wei W."/>
            <person name="Gao Y.C."/>
            <person name="Liu J.Z."/>
            <person name="Shao H.Z."/>
            <person name="Wang X."/>
            <person name="Wang C.C."/>
            <person name="Yang T.C."/>
            <person name="Huo Q.B."/>
            <person name="Li W."/>
            <person name="Chen H.Y."/>
            <person name="Chen S.E."/>
            <person name="Zhou L.G."/>
            <person name="Ni X.B."/>
            <person name="Tian J.H."/>
            <person name="Sheng Y."/>
            <person name="Liu T."/>
            <person name="Pan Y.S."/>
            <person name="Xia L.Y."/>
            <person name="Li J."/>
            <person name="Zhao F."/>
            <person name="Cao W.C."/>
        </authorList>
    </citation>
    <scope>NUCLEOTIDE SEQUENCE [LARGE SCALE GENOMIC DNA]</scope>
    <source>
        <strain evidence="1">Iper-2018</strain>
    </source>
</reference>
<accession>A0AC60PDD8</accession>
<comment type="caution">
    <text evidence="1">The sequence shown here is derived from an EMBL/GenBank/DDBJ whole genome shotgun (WGS) entry which is preliminary data.</text>
</comment>
<name>A0AC60PDD8_IXOPE</name>
<dbReference type="EMBL" id="JABSTQ010010825">
    <property type="protein sequence ID" value="KAG0417581.1"/>
    <property type="molecule type" value="Genomic_DNA"/>
</dbReference>
<protein>
    <submittedName>
        <fullName evidence="1">Uncharacterized protein</fullName>
    </submittedName>
</protein>
<evidence type="ECO:0000313" key="2">
    <source>
        <dbReference type="Proteomes" id="UP000805193"/>
    </source>
</evidence>
<keyword evidence="2" id="KW-1185">Reference proteome</keyword>
<proteinExistence type="predicted"/>
<evidence type="ECO:0000313" key="1">
    <source>
        <dbReference type="EMBL" id="KAG0417581.1"/>
    </source>
</evidence>
<gene>
    <name evidence="1" type="ORF">HPB47_005484</name>
</gene>
<organism evidence="1 2">
    <name type="scientific">Ixodes persulcatus</name>
    <name type="common">Taiga tick</name>
    <dbReference type="NCBI Taxonomy" id="34615"/>
    <lineage>
        <taxon>Eukaryota</taxon>
        <taxon>Metazoa</taxon>
        <taxon>Ecdysozoa</taxon>
        <taxon>Arthropoda</taxon>
        <taxon>Chelicerata</taxon>
        <taxon>Arachnida</taxon>
        <taxon>Acari</taxon>
        <taxon>Parasitiformes</taxon>
        <taxon>Ixodida</taxon>
        <taxon>Ixodoidea</taxon>
        <taxon>Ixodidae</taxon>
        <taxon>Ixodinae</taxon>
        <taxon>Ixodes</taxon>
    </lineage>
</organism>
<dbReference type="Proteomes" id="UP000805193">
    <property type="component" value="Unassembled WGS sequence"/>
</dbReference>
<sequence>MERSHFYIFMWLLLRPAYAWENTHLFRDLCLPNASRILHLGERESSAVVGLAYPLSQAHDCTLTVTSHNKAIIVVVRLLNLKRTDTGCEDYVKFERGPGEPFLFDRPRCQLFKNDTAFGLVEGPVTVRFTVTPPVHRRYTGLNIAFTTYYKGDACNSDKLFMCSAKSVCISKEWTCNGINNCGDNSDEPRHLSAEPCQLSPDYFWGPLVFSIILLAFSSILIYVVVFDIYKARLNFGNRNDSLASSALLQIQEEDIITSA</sequence>